<proteinExistence type="predicted"/>
<evidence type="ECO:0000313" key="1">
    <source>
        <dbReference type="EMBL" id="KAF2466409.1"/>
    </source>
</evidence>
<keyword evidence="2" id="KW-1185">Reference proteome</keyword>
<evidence type="ECO:0000313" key="2">
    <source>
        <dbReference type="Proteomes" id="UP000799755"/>
    </source>
</evidence>
<name>A0ACB6QHC5_9PLEO</name>
<accession>A0ACB6QHC5</accession>
<comment type="caution">
    <text evidence="1">The sequence shown here is derived from an EMBL/GenBank/DDBJ whole genome shotgun (WGS) entry which is preliminary data.</text>
</comment>
<protein>
    <submittedName>
        <fullName evidence="1">Uncharacterized protein</fullName>
    </submittedName>
</protein>
<dbReference type="Proteomes" id="UP000799755">
    <property type="component" value="Unassembled WGS sequence"/>
</dbReference>
<dbReference type="EMBL" id="MU003525">
    <property type="protein sequence ID" value="KAF2466409.1"/>
    <property type="molecule type" value="Genomic_DNA"/>
</dbReference>
<gene>
    <name evidence="1" type="ORF">BDR25DRAFT_317788</name>
</gene>
<organism evidence="1 2">
    <name type="scientific">Lindgomyces ingoldianus</name>
    <dbReference type="NCBI Taxonomy" id="673940"/>
    <lineage>
        <taxon>Eukaryota</taxon>
        <taxon>Fungi</taxon>
        <taxon>Dikarya</taxon>
        <taxon>Ascomycota</taxon>
        <taxon>Pezizomycotina</taxon>
        <taxon>Dothideomycetes</taxon>
        <taxon>Pleosporomycetidae</taxon>
        <taxon>Pleosporales</taxon>
        <taxon>Lindgomycetaceae</taxon>
        <taxon>Lindgomyces</taxon>
    </lineage>
</organism>
<sequence>MIWAWAITELGEKSEASLQELDVIPLKNLKVEIEKMDQDFDEALRYKREELGVQNKVLEGTAKAMNIKEVDHSDDAPARDASCNSGSKNADETARKEEKLEHLSGELISKEEGGVETERVNTLAETGEQDWEVKDKKEGERFSGVSGTHKGGLSLENTSDGKRHGGDAGPETLGDIPKIESDAKSELSPKRPIFPISSSSSKSEPFRELPFFEPEPFPTREGSYLEAKSLRNSKTFRMRANEDGIQDGTTYEEKVALSWGRYLLRGSSTQLTPRRMKPPLMWKFLQLGRTSLSEKSRTFLKEKYERSL</sequence>
<reference evidence="1" key="1">
    <citation type="journal article" date="2020" name="Stud. Mycol.">
        <title>101 Dothideomycetes genomes: a test case for predicting lifestyles and emergence of pathogens.</title>
        <authorList>
            <person name="Haridas S."/>
            <person name="Albert R."/>
            <person name="Binder M."/>
            <person name="Bloem J."/>
            <person name="Labutti K."/>
            <person name="Salamov A."/>
            <person name="Andreopoulos B."/>
            <person name="Baker S."/>
            <person name="Barry K."/>
            <person name="Bills G."/>
            <person name="Bluhm B."/>
            <person name="Cannon C."/>
            <person name="Castanera R."/>
            <person name="Culley D."/>
            <person name="Daum C."/>
            <person name="Ezra D."/>
            <person name="Gonzalez J."/>
            <person name="Henrissat B."/>
            <person name="Kuo A."/>
            <person name="Liang C."/>
            <person name="Lipzen A."/>
            <person name="Lutzoni F."/>
            <person name="Magnuson J."/>
            <person name="Mondo S."/>
            <person name="Nolan M."/>
            <person name="Ohm R."/>
            <person name="Pangilinan J."/>
            <person name="Park H.-J."/>
            <person name="Ramirez L."/>
            <person name="Alfaro M."/>
            <person name="Sun H."/>
            <person name="Tritt A."/>
            <person name="Yoshinaga Y."/>
            <person name="Zwiers L.-H."/>
            <person name="Turgeon B."/>
            <person name="Goodwin S."/>
            <person name="Spatafora J."/>
            <person name="Crous P."/>
            <person name="Grigoriev I."/>
        </authorList>
    </citation>
    <scope>NUCLEOTIDE SEQUENCE</scope>
    <source>
        <strain evidence="1">ATCC 200398</strain>
    </source>
</reference>